<gene>
    <name evidence="2" type="ORF">CP970_20730</name>
</gene>
<feature type="region of interest" description="Disordered" evidence="1">
    <location>
        <begin position="14"/>
        <end position="37"/>
    </location>
</feature>
<feature type="compositionally biased region" description="Basic and acidic residues" evidence="1">
    <location>
        <begin position="112"/>
        <end position="129"/>
    </location>
</feature>
<sequence>MAIVGILGLGAAACSDGDSPSDNASKAADAVASATARAGDKIDEIKGGIDARADVRLGKPATDGDGRSTVKVTARNTTDESKTFAVQVSFKDPDGKLLDTVVVTVDDVPAGRSKDGTARSTHKLDGADKGEVKANVTTALRY</sequence>
<dbReference type="InterPro" id="IPR047676">
    <property type="entry name" value="FxLYD_dom"/>
</dbReference>
<dbReference type="OrthoDB" id="3874071at2"/>
<evidence type="ECO:0000313" key="2">
    <source>
        <dbReference type="EMBL" id="QEU97463.1"/>
    </source>
</evidence>
<dbReference type="NCBIfam" id="NF038353">
    <property type="entry name" value="FxLYD_dom"/>
    <property type="match status" value="1"/>
</dbReference>
<accession>A0A5J6GR18</accession>
<dbReference type="Proteomes" id="UP000325529">
    <property type="component" value="Chromosome"/>
</dbReference>
<evidence type="ECO:0000313" key="3">
    <source>
        <dbReference type="Proteomes" id="UP000325529"/>
    </source>
</evidence>
<evidence type="ECO:0000256" key="1">
    <source>
        <dbReference type="SAM" id="MobiDB-lite"/>
    </source>
</evidence>
<organism evidence="2 3">
    <name type="scientific">Streptomyces kanamyceticus</name>
    <dbReference type="NCBI Taxonomy" id="1967"/>
    <lineage>
        <taxon>Bacteria</taxon>
        <taxon>Bacillati</taxon>
        <taxon>Actinomycetota</taxon>
        <taxon>Actinomycetes</taxon>
        <taxon>Kitasatosporales</taxon>
        <taxon>Streptomycetaceae</taxon>
        <taxon>Streptomyces</taxon>
    </lineage>
</organism>
<name>A0A5J6GR18_STRKN</name>
<feature type="region of interest" description="Disordered" evidence="1">
    <location>
        <begin position="109"/>
        <end position="129"/>
    </location>
</feature>
<keyword evidence="3" id="KW-1185">Reference proteome</keyword>
<dbReference type="AlphaFoldDB" id="A0A5J6GR18"/>
<dbReference type="KEGG" id="ska:CP970_20730"/>
<proteinExistence type="predicted"/>
<dbReference type="EMBL" id="CP023699">
    <property type="protein sequence ID" value="QEU97463.1"/>
    <property type="molecule type" value="Genomic_DNA"/>
</dbReference>
<feature type="compositionally biased region" description="Low complexity" evidence="1">
    <location>
        <begin position="21"/>
        <end position="37"/>
    </location>
</feature>
<protein>
    <submittedName>
        <fullName evidence="2">Uncharacterized protein</fullName>
    </submittedName>
</protein>
<reference evidence="2 3" key="1">
    <citation type="submission" date="2017-09" db="EMBL/GenBank/DDBJ databases">
        <authorList>
            <person name="Lee N."/>
            <person name="Cho B.-K."/>
        </authorList>
    </citation>
    <scope>NUCLEOTIDE SEQUENCE [LARGE SCALE GENOMIC DNA]</scope>
    <source>
        <strain evidence="2 3">ATCC 12853</strain>
    </source>
</reference>